<organism evidence="2 3">
    <name type="scientific">Fictibacillus phosphorivorans</name>
    <dbReference type="NCBI Taxonomy" id="1221500"/>
    <lineage>
        <taxon>Bacteria</taxon>
        <taxon>Bacillati</taxon>
        <taxon>Bacillota</taxon>
        <taxon>Bacilli</taxon>
        <taxon>Bacillales</taxon>
        <taxon>Fictibacillaceae</taxon>
        <taxon>Fictibacillus</taxon>
    </lineage>
</organism>
<feature type="transmembrane region" description="Helical" evidence="1">
    <location>
        <begin position="83"/>
        <end position="102"/>
    </location>
</feature>
<sequence length="110" mass="13141">MPYFIEVGISIVEVMFDKGEYDPMIRMLNSGDLESMYNLLKQKPCENLFILWGIEAFGFNSELQVIWGDYDEFNEEFYINLRINMLLLVLVILTLWVSFPLFRMMRMPIH</sequence>
<keyword evidence="3" id="KW-1185">Reference proteome</keyword>
<keyword evidence="1" id="KW-1133">Transmembrane helix</keyword>
<gene>
    <name evidence="2" type="ORF">AWM68_02295</name>
</gene>
<evidence type="ECO:0000313" key="3">
    <source>
        <dbReference type="Proteomes" id="UP000076567"/>
    </source>
</evidence>
<comment type="caution">
    <text evidence="2">The sequence shown here is derived from an EMBL/GenBank/DDBJ whole genome shotgun (WGS) entry which is preliminary data.</text>
</comment>
<evidence type="ECO:0000313" key="2">
    <source>
        <dbReference type="EMBL" id="KZE69117.1"/>
    </source>
</evidence>
<name>A0A163SHN1_9BACL</name>
<dbReference type="Proteomes" id="UP000076567">
    <property type="component" value="Unassembled WGS sequence"/>
</dbReference>
<accession>A0A163SHN1</accession>
<evidence type="ECO:0000256" key="1">
    <source>
        <dbReference type="SAM" id="Phobius"/>
    </source>
</evidence>
<reference evidence="3" key="1">
    <citation type="submission" date="2016-01" db="EMBL/GenBank/DDBJ databases">
        <title>Draft genome of Chromobacterium sp. F49.</title>
        <authorList>
            <person name="Hong K.W."/>
        </authorList>
    </citation>
    <scope>NUCLEOTIDE SEQUENCE [LARGE SCALE GENOMIC DNA]</scope>
    <source>
        <strain evidence="3">P7IIIA</strain>
    </source>
</reference>
<proteinExistence type="predicted"/>
<keyword evidence="1" id="KW-0472">Membrane</keyword>
<dbReference type="RefSeq" id="WP_066236464.1">
    <property type="nucleotide sequence ID" value="NZ_LRFC01000001.1"/>
</dbReference>
<protein>
    <submittedName>
        <fullName evidence="2">Uncharacterized protein</fullName>
    </submittedName>
</protein>
<dbReference type="AlphaFoldDB" id="A0A163SHN1"/>
<dbReference type="EMBL" id="LRFC01000001">
    <property type="protein sequence ID" value="KZE69117.1"/>
    <property type="molecule type" value="Genomic_DNA"/>
</dbReference>
<keyword evidence="1" id="KW-0812">Transmembrane</keyword>